<dbReference type="GO" id="GO:0015630">
    <property type="term" value="C:microtubule cytoskeleton"/>
    <property type="evidence" value="ECO:0007669"/>
    <property type="project" value="TreeGrafter"/>
</dbReference>
<dbReference type="GO" id="GO:0003777">
    <property type="term" value="F:microtubule motor activity"/>
    <property type="evidence" value="ECO:0007669"/>
    <property type="project" value="InterPro"/>
</dbReference>
<dbReference type="InterPro" id="IPR027417">
    <property type="entry name" value="P-loop_NTPase"/>
</dbReference>
<feature type="coiled-coil region" evidence="3">
    <location>
        <begin position="471"/>
        <end position="498"/>
    </location>
</feature>
<dbReference type="EMBL" id="JAAGAX010000018">
    <property type="protein sequence ID" value="KAF2283900.1"/>
    <property type="molecule type" value="Genomic_DNA"/>
</dbReference>
<feature type="compositionally biased region" description="Polar residues" evidence="4">
    <location>
        <begin position="607"/>
        <end position="625"/>
    </location>
</feature>
<comment type="caution">
    <text evidence="6">The sequence shown here is derived from an EMBL/GenBank/DDBJ whole genome shotgun (WGS) entry which is preliminary data.</text>
</comment>
<evidence type="ECO:0000256" key="1">
    <source>
        <dbReference type="ARBA" id="ARBA00023175"/>
    </source>
</evidence>
<feature type="coiled-coil region" evidence="3">
    <location>
        <begin position="56"/>
        <end position="90"/>
    </location>
</feature>
<evidence type="ECO:0000256" key="4">
    <source>
        <dbReference type="SAM" id="MobiDB-lite"/>
    </source>
</evidence>
<dbReference type="Proteomes" id="UP000467840">
    <property type="component" value="Chromosome 12"/>
</dbReference>
<evidence type="ECO:0000259" key="5">
    <source>
        <dbReference type="PROSITE" id="PS50067"/>
    </source>
</evidence>
<dbReference type="PANTHER" id="PTHR47972:SF22">
    <property type="entry name" value="KINESIN-LIKE PROTEIN KIN-14A-RELATED"/>
    <property type="match status" value="1"/>
</dbReference>
<dbReference type="InterPro" id="IPR001752">
    <property type="entry name" value="Kinesin_motor_dom"/>
</dbReference>
<dbReference type="SMART" id="SM00129">
    <property type="entry name" value="KISc"/>
    <property type="match status" value="1"/>
</dbReference>
<name>A0A6A6K537_HEVBR</name>
<evidence type="ECO:0000313" key="7">
    <source>
        <dbReference type="Proteomes" id="UP000467840"/>
    </source>
</evidence>
<feature type="compositionally biased region" description="Low complexity" evidence="4">
    <location>
        <begin position="780"/>
        <end position="795"/>
    </location>
</feature>
<reference evidence="6 7" key="1">
    <citation type="journal article" date="2020" name="Mol. Plant">
        <title>The Chromosome-Based Rubber Tree Genome Provides New Insights into Spurge Genome Evolution and Rubber Biosynthesis.</title>
        <authorList>
            <person name="Liu J."/>
            <person name="Shi C."/>
            <person name="Shi C.C."/>
            <person name="Li W."/>
            <person name="Zhang Q.J."/>
            <person name="Zhang Y."/>
            <person name="Li K."/>
            <person name="Lu H.F."/>
            <person name="Shi C."/>
            <person name="Zhu S.T."/>
            <person name="Xiao Z.Y."/>
            <person name="Nan H."/>
            <person name="Yue Y."/>
            <person name="Zhu X.G."/>
            <person name="Wu Y."/>
            <person name="Hong X.N."/>
            <person name="Fan G.Y."/>
            <person name="Tong Y."/>
            <person name="Zhang D."/>
            <person name="Mao C.L."/>
            <person name="Liu Y.L."/>
            <person name="Hao S.J."/>
            <person name="Liu W.Q."/>
            <person name="Lv M.Q."/>
            <person name="Zhang H.B."/>
            <person name="Liu Y."/>
            <person name="Hu-Tang G.R."/>
            <person name="Wang J.P."/>
            <person name="Wang J.H."/>
            <person name="Sun Y.H."/>
            <person name="Ni S.B."/>
            <person name="Chen W.B."/>
            <person name="Zhang X.C."/>
            <person name="Jiao Y.N."/>
            <person name="Eichler E.E."/>
            <person name="Li G.H."/>
            <person name="Liu X."/>
            <person name="Gao L.Z."/>
        </authorList>
    </citation>
    <scope>NUCLEOTIDE SEQUENCE [LARGE SCALE GENOMIC DNA]</scope>
    <source>
        <strain evidence="7">cv. GT1</strain>
        <tissue evidence="6">Leaf</tissue>
    </source>
</reference>
<feature type="compositionally biased region" description="Basic and acidic residues" evidence="4">
    <location>
        <begin position="1237"/>
        <end position="1252"/>
    </location>
</feature>
<dbReference type="InterPro" id="IPR027640">
    <property type="entry name" value="Kinesin-like_fam"/>
</dbReference>
<comment type="similarity">
    <text evidence="2">Belongs to the TRAFAC class myosin-kinesin ATPase superfamily. Kinesin family.</text>
</comment>
<feature type="compositionally biased region" description="Basic and acidic residues" evidence="4">
    <location>
        <begin position="626"/>
        <end position="638"/>
    </location>
</feature>
<feature type="region of interest" description="Disordered" evidence="4">
    <location>
        <begin position="1214"/>
        <end position="1300"/>
    </location>
</feature>
<protein>
    <recommendedName>
        <fullName evidence="5">Kinesin motor domain-containing protein</fullName>
    </recommendedName>
</protein>
<proteinExistence type="inferred from homology"/>
<feature type="region of interest" description="Disordered" evidence="4">
    <location>
        <begin position="543"/>
        <end position="571"/>
    </location>
</feature>
<keyword evidence="7" id="KW-1185">Reference proteome</keyword>
<sequence length="1316" mass="145577">MAEQRNRWNWEVSGFEPRKSSASVEPEEHRVAAPLVRRYSISAASVLSRENSDFSKQALASKLQRLKDKVKVAKEDYLELRQEASDLQDYSNAKLDRVTRYLGVLAEKTRKLDQVALETEARISPLINEKKRLFNDLLTAKVIWSNYNFNFRKHKVFCRARPLFEDEGPSIVEFPDDCTIRVNTGDDSIANPKKDFEFDRIFGPHVGQDSDLLSESESSLQKICMGSAESFIELVQEKVDNPLDFSRVLKAAFQSRGNDTSKFNVSHLIITIHIYYHNLISGENLYSKLSLVDLAGSDGLITEDDSGERVTDLLHVMKSLSALGDVLSSLTSRKDVIPYENSMLTTLLADSLGGSSKTLMILNVCPNAANLSETLSSLNFCARARNATLSLGNRDTIKKWRDVANDARKELYEKEKEIQDLKQEVLGLKQALQEANDQCVLLYNEVQKAWKVSFTLQSDLKSENIMLLDKHKIEKEQNAQLRNQVAQLLQMEQEQKLQMQQRDSTIETFSCLLSFIGGFLVLQAKIKSMESQLNKALHSTEASSKYGSEAGPGVSSIPKATADGMDSSSVTKKLEEELKKRDALIERLHEENEKLFDRLTEKASLAGSPQVSSPLSKGTTNSQSHDMGRNDNNNKGRSMDVVPSELVADKSDGTVALVKSGSDKVKSTPAGEYLTAALNDFDPEQYDSLAAISDGANKLLMLVLAAVIKAGASREHEILAEIRAAVFSFIRKMEPKRVMDTMLVSRVRILYIRSLLARSPELQSIKVSPVECFLEKANTGRSRSSSRGNSPGRSPDTWRQQVTGGKLREIQEEAKSFAIGNRALAALFVHTPAGELQRQIRSWLAESFEFLSVTGDDASGGSTGQLELLSTAIMDGWMAGLGAALPPNTDALGQLLSEYAKRVYSSQLQHLKDIAGTLSTEEAEDATQVGKLRSALESVDHKRRKILQQMRSDVALLTLEDGGSPIHNPSTAAEDARLASLISLDGILKQVKDILRQSSVNTLSKTKKKAMLSSLDELAERMPSLLEIDHPCAQRQIADARRVVESIPEEDDQLHELVHYRKSPADLGSSTETDVAQWNVLQFNTGSTTPFIIKCGANSNSELVIKADAHVREPKGGEIVRVVPRPSVLENKSLEEMKQIVSSCPWQRSYAGLELVHLQQKKKKRDGLERAFQGVAVPPPPAGMVVEGKEQYYCGVGYFPLTYDFESFLGGKKEESGGGDSCMGGKKEESGGGDSCMGEKKGSDEGFKKVMEDVVVISDDSDDDSENQKMREDENEENSAEFGEGAAETDPESEEKKIFGSLEDIVFLGDDFKNDT</sequence>
<feature type="coiled-coil region" evidence="3">
    <location>
        <begin position="397"/>
        <end position="438"/>
    </location>
</feature>
<comment type="caution">
    <text evidence="2">Lacks conserved residue(s) required for the propagation of feature annotation.</text>
</comment>
<evidence type="ECO:0000256" key="2">
    <source>
        <dbReference type="PROSITE-ProRule" id="PRU00283"/>
    </source>
</evidence>
<dbReference type="GO" id="GO:0005524">
    <property type="term" value="F:ATP binding"/>
    <property type="evidence" value="ECO:0007669"/>
    <property type="project" value="InterPro"/>
</dbReference>
<dbReference type="SUPFAM" id="SSF52540">
    <property type="entry name" value="P-loop containing nucleoside triphosphate hydrolases"/>
    <property type="match status" value="1"/>
</dbReference>
<keyword evidence="1" id="KW-0505">Motor protein</keyword>
<feature type="region of interest" description="Disordered" evidence="4">
    <location>
        <begin position="778"/>
        <end position="803"/>
    </location>
</feature>
<evidence type="ECO:0000256" key="3">
    <source>
        <dbReference type="SAM" id="Coils"/>
    </source>
</evidence>
<dbReference type="PROSITE" id="PS50067">
    <property type="entry name" value="KINESIN_MOTOR_2"/>
    <property type="match status" value="2"/>
</dbReference>
<dbReference type="PRINTS" id="PR00380">
    <property type="entry name" value="KINESINHEAVY"/>
</dbReference>
<feature type="region of interest" description="Disordered" evidence="4">
    <location>
        <begin position="603"/>
        <end position="639"/>
    </location>
</feature>
<dbReference type="Pfam" id="PF00225">
    <property type="entry name" value="Kinesin"/>
    <property type="match status" value="1"/>
</dbReference>
<evidence type="ECO:0000313" key="6">
    <source>
        <dbReference type="EMBL" id="KAF2283900.1"/>
    </source>
</evidence>
<organism evidence="6 7">
    <name type="scientific">Hevea brasiliensis</name>
    <name type="common">Para rubber tree</name>
    <name type="synonym">Siphonia brasiliensis</name>
    <dbReference type="NCBI Taxonomy" id="3981"/>
    <lineage>
        <taxon>Eukaryota</taxon>
        <taxon>Viridiplantae</taxon>
        <taxon>Streptophyta</taxon>
        <taxon>Embryophyta</taxon>
        <taxon>Tracheophyta</taxon>
        <taxon>Spermatophyta</taxon>
        <taxon>Magnoliopsida</taxon>
        <taxon>eudicotyledons</taxon>
        <taxon>Gunneridae</taxon>
        <taxon>Pentapetalae</taxon>
        <taxon>rosids</taxon>
        <taxon>fabids</taxon>
        <taxon>Malpighiales</taxon>
        <taxon>Euphorbiaceae</taxon>
        <taxon>Crotonoideae</taxon>
        <taxon>Micrandreae</taxon>
        <taxon>Hevea</taxon>
    </lineage>
</organism>
<feature type="domain" description="Kinesin motor" evidence="5">
    <location>
        <begin position="234"/>
        <end position="387"/>
    </location>
</feature>
<feature type="domain" description="Kinesin motor" evidence="5">
    <location>
        <begin position="153"/>
        <end position="210"/>
    </location>
</feature>
<dbReference type="GO" id="GO:0008017">
    <property type="term" value="F:microtubule binding"/>
    <property type="evidence" value="ECO:0007669"/>
    <property type="project" value="InterPro"/>
</dbReference>
<dbReference type="PANTHER" id="PTHR47972">
    <property type="entry name" value="KINESIN-LIKE PROTEIN KLP-3"/>
    <property type="match status" value="1"/>
</dbReference>
<dbReference type="InterPro" id="IPR036961">
    <property type="entry name" value="Kinesin_motor_dom_sf"/>
</dbReference>
<accession>A0A6A6K537</accession>
<keyword evidence="3" id="KW-0175">Coiled coil</keyword>
<gene>
    <name evidence="6" type="ORF">GH714_017016</name>
</gene>
<dbReference type="Gene3D" id="3.40.850.10">
    <property type="entry name" value="Kinesin motor domain"/>
    <property type="match status" value="1"/>
</dbReference>
<dbReference type="GO" id="GO:0007018">
    <property type="term" value="P:microtubule-based movement"/>
    <property type="evidence" value="ECO:0007669"/>
    <property type="project" value="InterPro"/>
</dbReference>